<dbReference type="EMBL" id="CP021435">
    <property type="protein sequence ID" value="ATJ82438.1"/>
    <property type="molecule type" value="Genomic_DNA"/>
</dbReference>
<keyword evidence="1" id="KW-0812">Transmembrane</keyword>
<evidence type="ECO:0000259" key="2">
    <source>
        <dbReference type="PROSITE" id="PS51186"/>
    </source>
</evidence>
<feature type="transmembrane region" description="Helical" evidence="1">
    <location>
        <begin position="6"/>
        <end position="35"/>
    </location>
</feature>
<keyword evidence="4" id="KW-1185">Reference proteome</keyword>
<dbReference type="PANTHER" id="PTHR43415">
    <property type="entry name" value="SPERMIDINE N(1)-ACETYLTRANSFERASE"/>
    <property type="match status" value="1"/>
</dbReference>
<feature type="transmembrane region" description="Helical" evidence="1">
    <location>
        <begin position="47"/>
        <end position="67"/>
    </location>
</feature>
<dbReference type="SUPFAM" id="SSF55729">
    <property type="entry name" value="Acyl-CoA N-acyltransferases (Nat)"/>
    <property type="match status" value="1"/>
</dbReference>
<name>A0A291P6E3_9GAMM</name>
<dbReference type="RefSeq" id="WP_097788878.1">
    <property type="nucleotide sequence ID" value="NZ_BAAADT010000012.1"/>
</dbReference>
<dbReference type="AlphaFoldDB" id="A0A291P6E3"/>
<feature type="domain" description="N-acetyltransferase" evidence="2">
    <location>
        <begin position="162"/>
        <end position="311"/>
    </location>
</feature>
<keyword evidence="1" id="KW-1133">Transmembrane helix</keyword>
<dbReference type="InterPro" id="IPR016181">
    <property type="entry name" value="Acyl_CoA_acyltransferase"/>
</dbReference>
<dbReference type="PANTHER" id="PTHR43415:SF3">
    <property type="entry name" value="GNAT-FAMILY ACETYLTRANSFERASE"/>
    <property type="match status" value="1"/>
</dbReference>
<dbReference type="Proteomes" id="UP000219993">
    <property type="component" value="Chromosome"/>
</dbReference>
<dbReference type="OrthoDB" id="370375at2"/>
<organism evidence="3 4">
    <name type="scientific">Halomonas beimenensis</name>
    <dbReference type="NCBI Taxonomy" id="475662"/>
    <lineage>
        <taxon>Bacteria</taxon>
        <taxon>Pseudomonadati</taxon>
        <taxon>Pseudomonadota</taxon>
        <taxon>Gammaproteobacteria</taxon>
        <taxon>Oceanospirillales</taxon>
        <taxon>Halomonadaceae</taxon>
        <taxon>Halomonas</taxon>
    </lineage>
</organism>
<evidence type="ECO:0000313" key="3">
    <source>
        <dbReference type="EMBL" id="ATJ82438.1"/>
    </source>
</evidence>
<dbReference type="InterPro" id="IPR000182">
    <property type="entry name" value="GNAT_dom"/>
</dbReference>
<proteinExistence type="predicted"/>
<sequence>MDPRLLYSLAADAILVIHAAFVLFVILGLALTLIGKWRAWHWVRNPWFRLAHLLAIGVVVLQAWLGALCPLTAWEMALREKAGDVVYAGSFIAYWLHRLLFYEAPAWVFLLLYTLFGGLVVLSWFRVRPRPFGRPGGHDAAANQLPRRGEDTGREGLEAADLRLRPTLPGDIAFVCRAESAPENRRHIEAWSRTDHLACIDREDCSHLIIEDDRAEPVGYVILQGLASQEREMLLRRIVVTRKGHGIGRRAVEAVIRLCFDTLGFRRLWLEVHADNTGARRLYERLGFRVERVRRSDAGSVAMVRMALDADAPDPPSGPSSASP</sequence>
<dbReference type="InterPro" id="IPR021218">
    <property type="entry name" value="DUF2784"/>
</dbReference>
<dbReference type="CDD" id="cd04301">
    <property type="entry name" value="NAT_SF"/>
    <property type="match status" value="1"/>
</dbReference>
<dbReference type="Pfam" id="PF10861">
    <property type="entry name" value="DUF2784"/>
    <property type="match status" value="1"/>
</dbReference>
<keyword evidence="1" id="KW-0472">Membrane</keyword>
<accession>A0A291P6E3</accession>
<evidence type="ECO:0000256" key="1">
    <source>
        <dbReference type="SAM" id="Phobius"/>
    </source>
</evidence>
<dbReference type="Gene3D" id="3.40.630.30">
    <property type="match status" value="1"/>
</dbReference>
<dbReference type="PROSITE" id="PS51186">
    <property type="entry name" value="GNAT"/>
    <property type="match status" value="1"/>
</dbReference>
<reference evidence="3 4" key="1">
    <citation type="journal article" date="2017" name="Sci. Rep.">
        <title>Revealing the Saline Adaptation Strategies of the Halophilic Bacterium Halomonas beimenensis through High-throughput Omics and Transposon Mutagenesis Approaches.</title>
        <authorList>
            <person name="Chen Y.H."/>
            <person name="Lin S.S."/>
            <person name="Shyu Y.T."/>
        </authorList>
    </citation>
    <scope>NUCLEOTIDE SEQUENCE [LARGE SCALE GENOMIC DNA]</scope>
    <source>
        <strain evidence="3 4">NTU-111</strain>
    </source>
</reference>
<evidence type="ECO:0000313" key="4">
    <source>
        <dbReference type="Proteomes" id="UP000219993"/>
    </source>
</evidence>
<dbReference type="KEGG" id="hbe:BEI_1451"/>
<gene>
    <name evidence="3" type="ORF">BEI_1451</name>
</gene>
<dbReference type="GO" id="GO:0016747">
    <property type="term" value="F:acyltransferase activity, transferring groups other than amino-acyl groups"/>
    <property type="evidence" value="ECO:0007669"/>
    <property type="project" value="InterPro"/>
</dbReference>
<feature type="transmembrane region" description="Helical" evidence="1">
    <location>
        <begin position="104"/>
        <end position="125"/>
    </location>
</feature>
<dbReference type="Pfam" id="PF00583">
    <property type="entry name" value="Acetyltransf_1"/>
    <property type="match status" value="1"/>
</dbReference>
<protein>
    <recommendedName>
        <fullName evidence="2">N-acetyltransferase domain-containing protein</fullName>
    </recommendedName>
</protein>